<evidence type="ECO:0000313" key="2">
    <source>
        <dbReference type="EMBL" id="KAF8563823.1"/>
    </source>
</evidence>
<proteinExistence type="predicted"/>
<feature type="region of interest" description="Disordered" evidence="1">
    <location>
        <begin position="1"/>
        <end position="23"/>
    </location>
</feature>
<feature type="non-terminal residue" evidence="2">
    <location>
        <position position="1"/>
    </location>
</feature>
<feature type="region of interest" description="Disordered" evidence="1">
    <location>
        <begin position="812"/>
        <end position="845"/>
    </location>
</feature>
<dbReference type="Proteomes" id="UP000699462">
    <property type="component" value="Unassembled WGS sequence"/>
</dbReference>
<protein>
    <submittedName>
        <fullName evidence="2">Uncharacterized protein</fullName>
    </submittedName>
</protein>
<accession>A0A8T0D7K9</accession>
<dbReference type="EMBL" id="JTDF01010572">
    <property type="protein sequence ID" value="KAF8563823.1"/>
    <property type="molecule type" value="Genomic_DNA"/>
</dbReference>
<feature type="region of interest" description="Disordered" evidence="1">
    <location>
        <begin position="61"/>
        <end position="107"/>
    </location>
</feature>
<dbReference type="AlphaFoldDB" id="A0A8T0D7K9"/>
<feature type="compositionally biased region" description="Polar residues" evidence="1">
    <location>
        <begin position="82"/>
        <end position="107"/>
    </location>
</feature>
<feature type="compositionally biased region" description="Polar residues" evidence="1">
    <location>
        <begin position="10"/>
        <end position="23"/>
    </location>
</feature>
<name>A0A8T0D7K9_9TREM</name>
<comment type="caution">
    <text evidence="2">The sequence shown here is derived from an EMBL/GenBank/DDBJ whole genome shotgun (WGS) entry which is preliminary data.</text>
</comment>
<sequence>PPLSVITPVQLPSSPDSVASGAASTTCTDAATVPMNSEVPCTADRPHNSTVDGSRDAAVTEGTMESPDHNQVESIPHFGPVTPTQLISPTRETDATESNRSTGENQSSHCITMITEHNDLPAVSFRTIFGEKSATNPINDSTFSPIQQRSQPTVMQCLLPTDVCVNSSSHVLNGSANSLSNPAACSLLMSESVYLPVSSSLSPTEQRSNLLLDSQSTPVSRSIASTPQSFLQYPPRSVRSGPSSAASGGHRFQSSTSALSDSLDLITSHELDSSRTTTVVDGSGLRQTLQSSVSLIPLNKSNDSIEATSVCTYKPRGPIAVPFSKDTVHGLTTCHPSNMIDSVHLLNDEEDDEERAASQLNVVFHPEGLTDRIPSHMSRSYPTNPANSGLGKFSTSVRLSAPSHSEQTATPTDCIRLDQLLLRSHPIPGGIVARSLDSWMRSGVPCSAGSAQLLKQTPPRVKNAGSSQLRSLGTSPRSISRSNRASRRSAPLQSSDKTRPQPVHCSRHMFDVITPNVLPDNRYSADARKTGISDTLETDGSCRSCGLEPRVLRDHIVFLRTQLQAQYKAAQAEAKLRQLHSKAIEFLLKEVQELKTWKESVRAQIPSMMIDPSSDDSSVPARPIESHGVAPNLLPQSCMSPTQSNMTDSTLISPRGDVPRGETVESDKTAKLTVGRPAHCVADALNPSEEVLYNLSVPAAPDPPPNGYPEHQEMIIKVGASDEDEHSDINVSATTLFQASSHQLNQTMRTGTVIQPSITDRHVSKPVSGSEKISTLFESQSVSNGIANSTEESTEMELVRQAAMQAMEFGASYSDAEEEDERQPHPESGRSSVEPDSLAGVTTKLPIHRPIDSLNTHCC</sequence>
<evidence type="ECO:0000256" key="1">
    <source>
        <dbReference type="SAM" id="MobiDB-lite"/>
    </source>
</evidence>
<feature type="compositionally biased region" description="Polar residues" evidence="1">
    <location>
        <begin position="464"/>
        <end position="474"/>
    </location>
</feature>
<evidence type="ECO:0000313" key="3">
    <source>
        <dbReference type="Proteomes" id="UP000699462"/>
    </source>
</evidence>
<dbReference type="OrthoDB" id="6282460at2759"/>
<gene>
    <name evidence="2" type="ORF">P879_05846</name>
</gene>
<keyword evidence="3" id="KW-1185">Reference proteome</keyword>
<feature type="compositionally biased region" description="Polar residues" evidence="1">
    <location>
        <begin position="220"/>
        <end position="231"/>
    </location>
</feature>
<feature type="region of interest" description="Disordered" evidence="1">
    <location>
        <begin position="220"/>
        <end position="255"/>
    </location>
</feature>
<feature type="region of interest" description="Disordered" evidence="1">
    <location>
        <begin position="629"/>
        <end position="666"/>
    </location>
</feature>
<feature type="compositionally biased region" description="Basic and acidic residues" evidence="1">
    <location>
        <begin position="657"/>
        <end position="666"/>
    </location>
</feature>
<feature type="compositionally biased region" description="Polar residues" evidence="1">
    <location>
        <begin position="634"/>
        <end position="652"/>
    </location>
</feature>
<feature type="region of interest" description="Disordered" evidence="1">
    <location>
        <begin position="451"/>
        <end position="506"/>
    </location>
</feature>
<organism evidence="2 3">
    <name type="scientific">Paragonimus westermani</name>
    <dbReference type="NCBI Taxonomy" id="34504"/>
    <lineage>
        <taxon>Eukaryota</taxon>
        <taxon>Metazoa</taxon>
        <taxon>Spiralia</taxon>
        <taxon>Lophotrochozoa</taxon>
        <taxon>Platyhelminthes</taxon>
        <taxon>Trematoda</taxon>
        <taxon>Digenea</taxon>
        <taxon>Plagiorchiida</taxon>
        <taxon>Troglotremata</taxon>
        <taxon>Troglotrematidae</taxon>
        <taxon>Paragonimus</taxon>
    </lineage>
</organism>
<reference evidence="2 3" key="1">
    <citation type="submission" date="2019-07" db="EMBL/GenBank/DDBJ databases">
        <title>Annotation for the trematode Paragonimus westermani.</title>
        <authorList>
            <person name="Choi Y.-J."/>
        </authorList>
    </citation>
    <scope>NUCLEOTIDE SEQUENCE [LARGE SCALE GENOMIC DNA]</scope>
    <source>
        <strain evidence="2">180907_Pwestermani</strain>
    </source>
</reference>